<feature type="compositionally biased region" description="Polar residues" evidence="2">
    <location>
        <begin position="396"/>
        <end position="411"/>
    </location>
</feature>
<dbReference type="AlphaFoldDB" id="A0A0H2RLJ2"/>
<feature type="compositionally biased region" description="Low complexity" evidence="2">
    <location>
        <begin position="418"/>
        <end position="433"/>
    </location>
</feature>
<keyword evidence="1" id="KW-0175">Coiled coil</keyword>
<dbReference type="SUPFAM" id="SSF53098">
    <property type="entry name" value="Ribonuclease H-like"/>
    <property type="match status" value="1"/>
</dbReference>
<sequence length="667" mass="73102">MSFLRNLFSRPASTGMSRSASTSSSRTNTTERTSATTSRTNSSGPSLSSMSAMESLKQNLAAIASTSDSTADRKGKKRQLEVKSEEDDGVERESSSRRRLGLKIEETDDESSSYVKFDPVKVEPRDDYPQGESSSGRPRRDSSPSRLKRKANDGDQGAHLPSSSSHSRAVKVEETEANVPAASNGSVRRRGGLLTPHPSVGDALEGAGSSVSAFVKNEPLDTFSIPRTPPRRSPPRTTTLPQTTSTSIAIQTSRTPSHSGSLSSLTQRLQTEGSRQGLFVSPTQSPSSAVVRKPSFIRLGEKEAGSFSDDLAQLARERERLEKELECVKRAEAELLSLFADYPASLRSSIDFDAMEGSNGQEVSDERAPAGREEEGSPPKKIKLELLAVDPGPSRQGDSASSTSDGRTQPSYAYALNPSDISSSSRISAATRAPSRDSAARSHLSESTYMSASESLSWSQHRDPLMDPSGTSYFVWFDLESTDAVRAAEKIRILEIAVCVSDKNFIPLDAGFTSLVHWPLTVEELKAEMPQKVREMHEKSGLFTAYANTPPGERLTLVEVEKRVCRYLRKHNISNGVLAGAGIAFDRGMVRQHMEKLDGFLGHQIFDTTSLWHLVRRKYNRSKRFADACAHRAMDDIHGSMREARTYSELLMKPPNEVQWPNNHNGI</sequence>
<feature type="compositionally biased region" description="Low complexity" evidence="2">
    <location>
        <begin position="235"/>
        <end position="255"/>
    </location>
</feature>
<dbReference type="Proteomes" id="UP000053477">
    <property type="component" value="Unassembled WGS sequence"/>
</dbReference>
<dbReference type="Gene3D" id="3.30.420.10">
    <property type="entry name" value="Ribonuclease H-like superfamily/Ribonuclease H"/>
    <property type="match status" value="1"/>
</dbReference>
<feature type="region of interest" description="Disordered" evidence="2">
    <location>
        <begin position="1"/>
        <end position="286"/>
    </location>
</feature>
<feature type="coiled-coil region" evidence="1">
    <location>
        <begin position="304"/>
        <end position="338"/>
    </location>
</feature>
<dbReference type="EMBL" id="KQ085971">
    <property type="protein sequence ID" value="KLO12764.1"/>
    <property type="molecule type" value="Genomic_DNA"/>
</dbReference>
<feature type="compositionally biased region" description="Basic and acidic residues" evidence="2">
    <location>
        <begin position="70"/>
        <end position="83"/>
    </location>
</feature>
<evidence type="ECO:0000313" key="5">
    <source>
        <dbReference type="Proteomes" id="UP000053477"/>
    </source>
</evidence>
<feature type="compositionally biased region" description="Basic and acidic residues" evidence="2">
    <location>
        <begin position="364"/>
        <end position="384"/>
    </location>
</feature>
<feature type="domain" description="Exonuclease" evidence="3">
    <location>
        <begin position="473"/>
        <end position="653"/>
    </location>
</feature>
<protein>
    <recommendedName>
        <fullName evidence="3">Exonuclease domain-containing protein</fullName>
    </recommendedName>
</protein>
<proteinExistence type="predicted"/>
<evidence type="ECO:0000256" key="1">
    <source>
        <dbReference type="SAM" id="Coils"/>
    </source>
</evidence>
<dbReference type="InterPro" id="IPR013520">
    <property type="entry name" value="Ribonucl_H"/>
</dbReference>
<evidence type="ECO:0000313" key="4">
    <source>
        <dbReference type="EMBL" id="KLO12764.1"/>
    </source>
</evidence>
<dbReference type="STRING" id="27342.A0A0H2RLJ2"/>
<feature type="compositionally biased region" description="Low complexity" evidence="2">
    <location>
        <begin position="17"/>
        <end position="69"/>
    </location>
</feature>
<dbReference type="GO" id="GO:0003676">
    <property type="term" value="F:nucleic acid binding"/>
    <property type="evidence" value="ECO:0007669"/>
    <property type="project" value="InterPro"/>
</dbReference>
<feature type="compositionally biased region" description="Polar residues" evidence="2">
    <location>
        <begin position="256"/>
        <end position="274"/>
    </location>
</feature>
<dbReference type="OrthoDB" id="59229at2759"/>
<name>A0A0H2RLJ2_9AGAM</name>
<feature type="compositionally biased region" description="Basic and acidic residues" evidence="2">
    <location>
        <begin position="118"/>
        <end position="128"/>
    </location>
</feature>
<gene>
    <name evidence="4" type="ORF">SCHPADRAFT_940944</name>
</gene>
<dbReference type="SMART" id="SM00479">
    <property type="entry name" value="EXOIII"/>
    <property type="match status" value="1"/>
</dbReference>
<accession>A0A0H2RLJ2</accession>
<dbReference type="InterPro" id="IPR012337">
    <property type="entry name" value="RNaseH-like_sf"/>
</dbReference>
<feature type="compositionally biased region" description="Basic and acidic residues" evidence="2">
    <location>
        <begin position="434"/>
        <end position="444"/>
    </location>
</feature>
<feature type="region of interest" description="Disordered" evidence="2">
    <location>
        <begin position="356"/>
        <end position="446"/>
    </location>
</feature>
<evidence type="ECO:0000259" key="3">
    <source>
        <dbReference type="SMART" id="SM00479"/>
    </source>
</evidence>
<evidence type="ECO:0000256" key="2">
    <source>
        <dbReference type="SAM" id="MobiDB-lite"/>
    </source>
</evidence>
<reference evidence="4 5" key="1">
    <citation type="submission" date="2015-04" db="EMBL/GenBank/DDBJ databases">
        <title>Complete genome sequence of Schizopora paradoxa KUC8140, a cosmopolitan wood degrader in East Asia.</title>
        <authorList>
            <consortium name="DOE Joint Genome Institute"/>
            <person name="Min B."/>
            <person name="Park H."/>
            <person name="Jang Y."/>
            <person name="Kim J.-J."/>
            <person name="Kim K.H."/>
            <person name="Pangilinan J."/>
            <person name="Lipzen A."/>
            <person name="Riley R."/>
            <person name="Grigoriev I.V."/>
            <person name="Spatafora J.W."/>
            <person name="Choi I.-G."/>
        </authorList>
    </citation>
    <scope>NUCLEOTIDE SEQUENCE [LARGE SCALE GENOMIC DNA]</scope>
    <source>
        <strain evidence="4 5">KUC8140</strain>
    </source>
</reference>
<organism evidence="4 5">
    <name type="scientific">Schizopora paradoxa</name>
    <dbReference type="NCBI Taxonomy" id="27342"/>
    <lineage>
        <taxon>Eukaryota</taxon>
        <taxon>Fungi</taxon>
        <taxon>Dikarya</taxon>
        <taxon>Basidiomycota</taxon>
        <taxon>Agaricomycotina</taxon>
        <taxon>Agaricomycetes</taxon>
        <taxon>Hymenochaetales</taxon>
        <taxon>Schizoporaceae</taxon>
        <taxon>Schizopora</taxon>
    </lineage>
</organism>
<dbReference type="InParanoid" id="A0A0H2RLJ2"/>
<dbReference type="InterPro" id="IPR036397">
    <property type="entry name" value="RNaseH_sf"/>
</dbReference>
<keyword evidence="5" id="KW-1185">Reference proteome</keyword>